<dbReference type="InterPro" id="IPR043682">
    <property type="entry name" value="RqcH_bacterial"/>
</dbReference>
<comment type="function">
    <text evidence="5">Key component of the ribosome quality control system (RQC), a ribosome-associated complex that mediates the extraction of incompletely synthesized nascent chains from stalled ribosomes and their subsequent degradation. RqcH recruits Ala-charged tRNA, and with RqcP directs the elongation of stalled nascent chains on 50S ribosomal subunits, leading to non-templated C-terminal alanine extensions (Ala tail). The Ala tail promotes nascent chain degradation. May add between 1 and at least 8 Ala residues. Binds to stalled 50S ribosomal subunits.</text>
</comment>
<dbReference type="PANTHER" id="PTHR15239">
    <property type="entry name" value="NUCLEAR EXPORT MEDIATOR FACTOR NEMF"/>
    <property type="match status" value="1"/>
</dbReference>
<dbReference type="Pfam" id="PF05670">
    <property type="entry name" value="NFACT-R_1"/>
    <property type="match status" value="1"/>
</dbReference>
<dbReference type="Proteomes" id="UP000671862">
    <property type="component" value="Chromosome"/>
</dbReference>
<protein>
    <recommendedName>
        <fullName evidence="5">Rqc2 homolog RqcH</fullName>
        <shortName evidence="5">RqcH</shortName>
    </recommendedName>
</protein>
<dbReference type="PANTHER" id="PTHR15239:SF6">
    <property type="entry name" value="RIBOSOME QUALITY CONTROL COMPLEX SUBUNIT NEMF"/>
    <property type="match status" value="1"/>
</dbReference>
<evidence type="ECO:0000259" key="6">
    <source>
        <dbReference type="Pfam" id="PF05670"/>
    </source>
</evidence>
<reference evidence="7 8" key="1">
    <citation type="submission" date="2021-03" db="EMBL/GenBank/DDBJ databases">
        <title>Thermosipho ferrireducens sp.nov., an anaerobic thermophilic iron-reducing bacterium isolated from a deep-sea hydrothermal sulfide deposits.</title>
        <authorList>
            <person name="Zeng X."/>
            <person name="Chen Y."/>
            <person name="Shao Z."/>
        </authorList>
    </citation>
    <scope>NUCLEOTIDE SEQUENCE [LARGE SCALE GENOMIC DNA]</scope>
    <source>
        <strain evidence="7 8">JL129W03</strain>
    </source>
</reference>
<accession>A0ABX7S6B9</accession>
<name>A0ABX7S6B9_9BACT</name>
<evidence type="ECO:0000256" key="1">
    <source>
        <dbReference type="ARBA" id="ARBA00022555"/>
    </source>
</evidence>
<dbReference type="HAMAP" id="MF_00844_B">
    <property type="entry name" value="RqcH_B"/>
    <property type="match status" value="1"/>
</dbReference>
<sequence>MAYDGFVMKRVQEEIHRIMRFPLRNVFAVKNIVYFSFQNMDLKVSLNPNYSYITVEKRNIPDNLKLTSFVSFLRSRLKNARVEKLLQYGYERTWKMVLTKLDEIGESHRYELYIDIMGKHSNIILVENGIILEAYKKVRTKYRNIYPGEPFLVFPLQKLNPENITHKLFENSDNNNKALLNFIYENIQGFSKLTSMEVLHRAGLENKPVSQLNEKEKEIIIHVIKQLIDEFKKGKLYLYYADDKPYEISAFPLKALNLDYEIFSDVFEGINVFFQWKERKSIFIQKQLQLEKAVIKNIDKLENVKDKLLKELSETENMEKYKKWGELLKAYFYQIKENQNMVTLYDWETEDYVKVPLERNLTIIENLQHYFRKYNKFKTKRSGITKRLEEIEKELEYLYQLWYTILEAETEQEMEEIRGEMISSGILKSAKHRKQKDAISKPREIIHNGFKILIGKNNKQNDKIVKLSSDNDIWLHAHEIPGAHVLIKTGGQKLDDDTLLFAASLAAGYSKGKDSAKVPVDYTKAKYVKKIKGLKPGMVFYENYKTLMVSPRRL</sequence>
<dbReference type="SUPFAM" id="SSF46946">
    <property type="entry name" value="S13-like H2TH domain"/>
    <property type="match status" value="1"/>
</dbReference>
<gene>
    <name evidence="5" type="primary">rqcH</name>
    <name evidence="7" type="ORF">JYK00_06675</name>
</gene>
<feature type="domain" description="NFACT RNA-binding" evidence="6">
    <location>
        <begin position="448"/>
        <end position="542"/>
    </location>
</feature>
<evidence type="ECO:0000256" key="4">
    <source>
        <dbReference type="ARBA" id="ARBA00022917"/>
    </source>
</evidence>
<comment type="similarity">
    <text evidence="5">Belongs to the NEMF family.</text>
</comment>
<dbReference type="RefSeq" id="WP_207566143.1">
    <property type="nucleotide sequence ID" value="NZ_CP071446.1"/>
</dbReference>
<comment type="subunit">
    <text evidence="5">Associates with stalled 50S ribosomal subunits. Binds to RqcP.</text>
</comment>
<evidence type="ECO:0000313" key="7">
    <source>
        <dbReference type="EMBL" id="QTA37418.1"/>
    </source>
</evidence>
<keyword evidence="2 5" id="KW-0699">rRNA-binding</keyword>
<keyword evidence="4 5" id="KW-0648">Protein biosynthesis</keyword>
<dbReference type="InterPro" id="IPR010979">
    <property type="entry name" value="Ribosomal_uS13-like_H2TH"/>
</dbReference>
<proteinExistence type="inferred from homology"/>
<dbReference type="EMBL" id="CP071446">
    <property type="protein sequence ID" value="QTA37418.1"/>
    <property type="molecule type" value="Genomic_DNA"/>
</dbReference>
<evidence type="ECO:0000256" key="2">
    <source>
        <dbReference type="ARBA" id="ARBA00022730"/>
    </source>
</evidence>
<keyword evidence="3 5" id="KW-0694">RNA-binding</keyword>
<dbReference type="Pfam" id="PF05833">
    <property type="entry name" value="NFACT_N"/>
    <property type="match status" value="1"/>
</dbReference>
<evidence type="ECO:0000313" key="8">
    <source>
        <dbReference type="Proteomes" id="UP000671862"/>
    </source>
</evidence>
<evidence type="ECO:0000256" key="3">
    <source>
        <dbReference type="ARBA" id="ARBA00022884"/>
    </source>
</evidence>
<evidence type="ECO:0000256" key="5">
    <source>
        <dbReference type="HAMAP-Rule" id="MF_00844"/>
    </source>
</evidence>
<feature type="coiled-coil region" evidence="5">
    <location>
        <begin position="291"/>
        <end position="318"/>
    </location>
</feature>
<dbReference type="InterPro" id="IPR008532">
    <property type="entry name" value="NFACT_RNA-bd"/>
</dbReference>
<keyword evidence="1 5" id="KW-0820">tRNA-binding</keyword>
<keyword evidence="8" id="KW-1185">Reference proteome</keyword>
<keyword evidence="5" id="KW-0175">Coiled coil</keyword>
<organism evidence="7 8">
    <name type="scientific">Thermosipho ferrireducens</name>
    <dbReference type="NCBI Taxonomy" id="2571116"/>
    <lineage>
        <taxon>Bacteria</taxon>
        <taxon>Thermotogati</taxon>
        <taxon>Thermotogota</taxon>
        <taxon>Thermotogae</taxon>
        <taxon>Thermotogales</taxon>
        <taxon>Fervidobacteriaceae</taxon>
        <taxon>Thermosipho</taxon>
    </lineage>
</organism>
<dbReference type="Gene3D" id="2.30.310.10">
    <property type="entry name" value="ibrinogen binding protein from staphylococcus aureus domain"/>
    <property type="match status" value="1"/>
</dbReference>
<dbReference type="InterPro" id="IPR051608">
    <property type="entry name" value="RQC_Subunit_NEMF"/>
</dbReference>